<feature type="compositionally biased region" description="Polar residues" evidence="1">
    <location>
        <begin position="22"/>
        <end position="44"/>
    </location>
</feature>
<keyword evidence="3" id="KW-1185">Reference proteome</keyword>
<dbReference type="Proteomes" id="UP000552644">
    <property type="component" value="Unassembled WGS sequence"/>
</dbReference>
<feature type="compositionally biased region" description="Basic and acidic residues" evidence="1">
    <location>
        <begin position="9"/>
        <end position="21"/>
    </location>
</feature>
<proteinExistence type="predicted"/>
<comment type="caution">
    <text evidence="2">The sequence shown here is derived from an EMBL/GenBank/DDBJ whole genome shotgun (WGS) entry which is preliminary data.</text>
</comment>
<reference evidence="2 3" key="1">
    <citation type="submission" date="2020-08" db="EMBL/GenBank/DDBJ databases">
        <title>Genomic Encyclopedia of Type Strains, Phase III (KMG-III): the genomes of soil and plant-associated and newly described type strains.</title>
        <authorList>
            <person name="Whitman W."/>
        </authorList>
    </citation>
    <scope>NUCLEOTIDE SEQUENCE [LARGE SCALE GENOMIC DNA]</scope>
    <source>
        <strain evidence="2 3">CECT 8840</strain>
    </source>
</reference>
<gene>
    <name evidence="2" type="ORF">FHS44_006097</name>
</gene>
<evidence type="ECO:0000313" key="2">
    <source>
        <dbReference type="EMBL" id="MBB4918961.1"/>
    </source>
</evidence>
<dbReference type="AlphaFoldDB" id="A0A7W7VQF7"/>
<feature type="region of interest" description="Disordered" evidence="1">
    <location>
        <begin position="1"/>
        <end position="58"/>
    </location>
</feature>
<organism evidence="2 3">
    <name type="scientific">Streptosporangium saharense</name>
    <dbReference type="NCBI Taxonomy" id="1706840"/>
    <lineage>
        <taxon>Bacteria</taxon>
        <taxon>Bacillati</taxon>
        <taxon>Actinomycetota</taxon>
        <taxon>Actinomycetes</taxon>
        <taxon>Streptosporangiales</taxon>
        <taxon>Streptosporangiaceae</taxon>
        <taxon>Streptosporangium</taxon>
    </lineage>
</organism>
<feature type="compositionally biased region" description="Acidic residues" evidence="1">
    <location>
        <begin position="48"/>
        <end position="58"/>
    </location>
</feature>
<name>A0A7W7VQF7_9ACTN</name>
<accession>A0A7W7VQF7</accession>
<evidence type="ECO:0000313" key="3">
    <source>
        <dbReference type="Proteomes" id="UP000552644"/>
    </source>
</evidence>
<evidence type="ECO:0000256" key="1">
    <source>
        <dbReference type="SAM" id="MobiDB-lite"/>
    </source>
</evidence>
<sequence length="58" mass="6360">MTDIQRTTSRPERSREADTRTTSHSSESNGPGPAQATNRMTSHSSEFDAQEAEETPHG</sequence>
<protein>
    <submittedName>
        <fullName evidence="2">Uncharacterized protein</fullName>
    </submittedName>
</protein>
<dbReference type="EMBL" id="JACHJP010000008">
    <property type="protein sequence ID" value="MBB4918961.1"/>
    <property type="molecule type" value="Genomic_DNA"/>
</dbReference>